<keyword evidence="3" id="KW-1185">Reference proteome</keyword>
<evidence type="ECO:0000313" key="3">
    <source>
        <dbReference type="Proteomes" id="UP001153709"/>
    </source>
</evidence>
<evidence type="ECO:0000313" key="2">
    <source>
        <dbReference type="EMBL" id="CAH1235637.1"/>
    </source>
</evidence>
<keyword evidence="1" id="KW-0732">Signal</keyword>
<feature type="signal peptide" evidence="1">
    <location>
        <begin position="1"/>
        <end position="21"/>
    </location>
</feature>
<sequence length="125" mass="13486">MGSKCIYFIFLLCSLAYIKEATCEADPQLGIGNLRYGRRPNFPGNVGYGSNTGYNQYRGPPRYPFGSQNQPGYGYGSGRGIGYGNRPGGTFPPGSGGGVLFGYAYRRENNFPAGNIFGPPNYGKK</sequence>
<protein>
    <submittedName>
        <fullName evidence="2">Uncharacterized protein</fullName>
    </submittedName>
</protein>
<organism evidence="2 3">
    <name type="scientific">Diabrotica balteata</name>
    <name type="common">Banded cucumber beetle</name>
    <dbReference type="NCBI Taxonomy" id="107213"/>
    <lineage>
        <taxon>Eukaryota</taxon>
        <taxon>Metazoa</taxon>
        <taxon>Ecdysozoa</taxon>
        <taxon>Arthropoda</taxon>
        <taxon>Hexapoda</taxon>
        <taxon>Insecta</taxon>
        <taxon>Pterygota</taxon>
        <taxon>Neoptera</taxon>
        <taxon>Endopterygota</taxon>
        <taxon>Coleoptera</taxon>
        <taxon>Polyphaga</taxon>
        <taxon>Cucujiformia</taxon>
        <taxon>Chrysomeloidea</taxon>
        <taxon>Chrysomelidae</taxon>
        <taxon>Galerucinae</taxon>
        <taxon>Diabroticina</taxon>
        <taxon>Diabroticites</taxon>
        <taxon>Diabrotica</taxon>
    </lineage>
</organism>
<dbReference type="EMBL" id="OU898276">
    <property type="protein sequence ID" value="CAH1235637.1"/>
    <property type="molecule type" value="Genomic_DNA"/>
</dbReference>
<gene>
    <name evidence="2" type="ORF">DIABBA_LOCUS438</name>
</gene>
<feature type="chain" id="PRO_5040331261" evidence="1">
    <location>
        <begin position="22"/>
        <end position="125"/>
    </location>
</feature>
<dbReference type="AlphaFoldDB" id="A0A9P0GUB0"/>
<dbReference type="Proteomes" id="UP001153709">
    <property type="component" value="Chromosome 1"/>
</dbReference>
<dbReference type="OrthoDB" id="10576811at2759"/>
<proteinExistence type="predicted"/>
<reference evidence="2" key="1">
    <citation type="submission" date="2022-01" db="EMBL/GenBank/DDBJ databases">
        <authorList>
            <person name="King R."/>
        </authorList>
    </citation>
    <scope>NUCLEOTIDE SEQUENCE</scope>
</reference>
<evidence type="ECO:0000256" key="1">
    <source>
        <dbReference type="SAM" id="SignalP"/>
    </source>
</evidence>
<accession>A0A9P0GUB0</accession>
<name>A0A9P0GUB0_DIABA</name>